<comment type="caution">
    <text evidence="1">The sequence shown here is derived from an EMBL/GenBank/DDBJ whole genome shotgun (WGS) entry which is preliminary data.</text>
</comment>
<dbReference type="RefSeq" id="WP_033142274.1">
    <property type="nucleotide sequence ID" value="NZ_AP031413.1"/>
</dbReference>
<dbReference type="InterPro" id="IPR025466">
    <property type="entry name" value="DUF4317"/>
</dbReference>
<evidence type="ECO:0000313" key="1">
    <source>
        <dbReference type="EMBL" id="GAA6500365.1"/>
    </source>
</evidence>
<gene>
    <name evidence="1" type="ORF">K340107D12_31810</name>
</gene>
<protein>
    <recommendedName>
        <fullName evidence="3">DUF4317 family protein</fullName>
    </recommendedName>
</protein>
<evidence type="ECO:0000313" key="2">
    <source>
        <dbReference type="Proteomes" id="UP001600941"/>
    </source>
</evidence>
<name>A0ABQ0BV25_9FIRM</name>
<proteinExistence type="predicted"/>
<dbReference type="Pfam" id="PF14199">
    <property type="entry name" value="DUF4317"/>
    <property type="match status" value="1"/>
</dbReference>
<accession>A0ABQ0BV25</accession>
<keyword evidence="2" id="KW-1185">Reference proteome</keyword>
<sequence>MINREDMLELTRRMTPARTSMTRAAGSYMDADGDIDGTFNTNFLKLSPSDKGKNLAIAKAIPFSATNKNLKRYRFPEDSMKAGSMRQLLMGMKSCGLKNDVLMETFYDLIAESYESNDGYAVLVYHDRYDVPVKAADHERVGESEEVFEYIICAICPLEGDYEPGKPECGFLFPAFADRSADVDHIDVFQSDTGHPHLELLKILGL</sequence>
<dbReference type="EMBL" id="BAABZQ010000001">
    <property type="protein sequence ID" value="GAA6500365.1"/>
    <property type="molecule type" value="Genomic_DNA"/>
</dbReference>
<dbReference type="Proteomes" id="UP001600941">
    <property type="component" value="Unassembled WGS sequence"/>
</dbReference>
<organism evidence="1 2">
    <name type="scientific">Blautia parvula</name>
    <dbReference type="NCBI Taxonomy" id="2877527"/>
    <lineage>
        <taxon>Bacteria</taxon>
        <taxon>Bacillati</taxon>
        <taxon>Bacillota</taxon>
        <taxon>Clostridia</taxon>
        <taxon>Lachnospirales</taxon>
        <taxon>Lachnospiraceae</taxon>
        <taxon>Blautia</taxon>
    </lineage>
</organism>
<reference evidence="1 2" key="1">
    <citation type="submission" date="2024-04" db="EMBL/GenBank/DDBJ databases">
        <title>Defined microbial consortia suppress multidrug-resistant proinflammatory Enterobacteriaceae via ecological control.</title>
        <authorList>
            <person name="Furuichi M."/>
            <person name="Kawaguchi T."/>
            <person name="Pust M."/>
            <person name="Yasuma K."/>
            <person name="Plichta D."/>
            <person name="Hasegawa N."/>
            <person name="Ohya T."/>
            <person name="Bhattarai S."/>
            <person name="Sasajima S."/>
            <person name="Aoto Y."/>
            <person name="Tuganbaev T."/>
            <person name="Yaginuma M."/>
            <person name="Ueda M."/>
            <person name="Okahashi N."/>
            <person name="Amafuji K."/>
            <person name="Kiridooshi Y."/>
            <person name="Sugita K."/>
            <person name="Strazar M."/>
            <person name="Skelly A."/>
            <person name="Suda W."/>
            <person name="Hattori M."/>
            <person name="Nakamoto N."/>
            <person name="Caballero S."/>
            <person name="Norman J."/>
            <person name="Olle B."/>
            <person name="Tanoue T."/>
            <person name="Arita M."/>
            <person name="Bucci V."/>
            <person name="Atarashi K."/>
            <person name="Xavier R."/>
            <person name="Honda K."/>
        </authorList>
    </citation>
    <scope>NUCLEOTIDE SEQUENCE [LARGE SCALE GENOMIC DNA]</scope>
    <source>
        <strain evidence="2">k34-0107-D12</strain>
    </source>
</reference>
<evidence type="ECO:0008006" key="3">
    <source>
        <dbReference type="Google" id="ProtNLM"/>
    </source>
</evidence>